<feature type="region of interest" description="Disordered" evidence="1">
    <location>
        <begin position="427"/>
        <end position="475"/>
    </location>
</feature>
<evidence type="ECO:0000259" key="2">
    <source>
        <dbReference type="Pfam" id="PF06605"/>
    </source>
</evidence>
<proteinExistence type="predicted"/>
<dbReference type="Pfam" id="PF01391">
    <property type="entry name" value="Collagen"/>
    <property type="match status" value="1"/>
</dbReference>
<name>A0A8S5N406_9CAUD</name>
<feature type="compositionally biased region" description="Polar residues" evidence="1">
    <location>
        <begin position="508"/>
        <end position="517"/>
    </location>
</feature>
<dbReference type="PANTHER" id="PTHR24637">
    <property type="entry name" value="COLLAGEN"/>
    <property type="match status" value="1"/>
</dbReference>
<evidence type="ECO:0000256" key="1">
    <source>
        <dbReference type="SAM" id="MobiDB-lite"/>
    </source>
</evidence>
<feature type="compositionally biased region" description="Low complexity" evidence="1">
    <location>
        <begin position="438"/>
        <end position="474"/>
    </location>
</feature>
<feature type="region of interest" description="Disordered" evidence="1">
    <location>
        <begin position="492"/>
        <end position="517"/>
    </location>
</feature>
<evidence type="ECO:0000313" key="3">
    <source>
        <dbReference type="EMBL" id="DAD89172.1"/>
    </source>
</evidence>
<dbReference type="EMBL" id="BK015055">
    <property type="protein sequence ID" value="DAD89172.1"/>
    <property type="molecule type" value="Genomic_DNA"/>
</dbReference>
<protein>
    <submittedName>
        <fullName evidence="3">Tail protein</fullName>
    </submittedName>
</protein>
<dbReference type="Pfam" id="PF06605">
    <property type="entry name" value="Prophage_tail"/>
    <property type="match status" value="1"/>
</dbReference>
<sequence length="818" mass="88482">MEIQGSASTGLPGGFTVVEDTKTEEIETGVAVFECRVKFDSENRLQLEAMCEAGNYLLRSDGDLNEFYTIIEVEVDTKEQTVYLYAEDAGMDLLNEVCPVYEATANHDVAWYIKRYTADSGFEIGINEVPDLVKKLKFASEQTVTERLTEIAEGFGGFEISYSFAIHGMEVTHKYINIYQERGKDVADQLRLNQDIDRIITKMSVANLATALSCTGGTPKGKKDPITLQGYTYDDGDFYVDGKLLKSRQAVAQWSRYAWEVTDASDWQGHHIRQYTYDTTSQATLCSKAIKELKKLRQMEVNYEVEINNLPEGIRIGDRINIVDDGGALYLSARILKLETSICDQKQTATLGEYLLKGSGISAKVEELAEKFAAMADRTLYTWIAYADDAQGNGISLDPEGKPYLGTAVNQTEEVADISDPSVFAWSKVQGPKGETGETGAQGAQGEQGPPGEPGDTGAQGPQGEPGAQGPQGEKGVDVAATCRYYLLQASTLSPPDKPTKKPPGGSWSDTEPSYTSGSTNTLYFVDLTVFSDGTWAYSSVSKSSAYEAAKEAYNKAQQVTDTVDGLTLIQDGKVVIDGGKVYVDAAFVNSLFVYDIMAQNTITGAKLAGEQINIKAATTGDFAGGGVQMVSTSKPEVDGDETILPPRFKIYVYGDTSSSLLEMRRNSIGLTSRQVAISAGMQIDIGDPDMAGTMVYLHGHVFLPGGSLADTDYDSTTYTSFSGGVLSSGSVTVTKKLGMCCISGSITLSKSISDWTTILTESKVPRPEHGKLIPFNIPAWGSSYTAALRGKITADGGLQIRLGAAREYVFSLSYPIE</sequence>
<organism evidence="3">
    <name type="scientific">Siphoviridae sp. ct5Px37</name>
    <dbReference type="NCBI Taxonomy" id="2826293"/>
    <lineage>
        <taxon>Viruses</taxon>
        <taxon>Duplodnaviria</taxon>
        <taxon>Heunggongvirae</taxon>
        <taxon>Uroviricota</taxon>
        <taxon>Caudoviricetes</taxon>
    </lineage>
</organism>
<dbReference type="InterPro" id="IPR010572">
    <property type="entry name" value="Tail_dom"/>
</dbReference>
<reference evidence="3" key="1">
    <citation type="journal article" date="2021" name="Proc. Natl. Acad. Sci. U.S.A.">
        <title>A Catalog of Tens of Thousands of Viruses from Human Metagenomes Reveals Hidden Associations with Chronic Diseases.</title>
        <authorList>
            <person name="Tisza M.J."/>
            <person name="Buck C.B."/>
        </authorList>
    </citation>
    <scope>NUCLEOTIDE SEQUENCE</scope>
    <source>
        <strain evidence="3">Ct5Px37</strain>
    </source>
</reference>
<dbReference type="InterPro" id="IPR007119">
    <property type="entry name" value="Phage_tail_spike_N"/>
</dbReference>
<dbReference type="NCBIfam" id="TIGR01665">
    <property type="entry name" value="put_anti_recept"/>
    <property type="match status" value="1"/>
</dbReference>
<dbReference type="InterPro" id="IPR008160">
    <property type="entry name" value="Collagen"/>
</dbReference>
<feature type="domain" description="Tail spike" evidence="2">
    <location>
        <begin position="119"/>
        <end position="348"/>
    </location>
</feature>
<accession>A0A8S5N406</accession>